<dbReference type="GO" id="GO:0005524">
    <property type="term" value="F:ATP binding"/>
    <property type="evidence" value="ECO:0007669"/>
    <property type="project" value="UniProtKB-KW"/>
</dbReference>
<evidence type="ECO:0000256" key="12">
    <source>
        <dbReference type="ARBA" id="ARBA00022840"/>
    </source>
</evidence>
<dbReference type="GO" id="GO:0005759">
    <property type="term" value="C:mitochondrial matrix"/>
    <property type="evidence" value="ECO:0007669"/>
    <property type="project" value="UniProtKB-SubCell"/>
</dbReference>
<keyword evidence="7 17" id="KW-0554">One-carbon metabolism</keyword>
<feature type="binding site" evidence="19">
    <location>
        <position position="96"/>
    </location>
    <ligand>
        <name>Mg(2+)</name>
        <dbReference type="ChEBI" id="CHEBI:18420"/>
        <label>1</label>
    </ligand>
</feature>
<evidence type="ECO:0000256" key="18">
    <source>
        <dbReference type="PIRSR" id="PIRSR038895-1"/>
    </source>
</evidence>
<dbReference type="Gene3D" id="3.90.190.20">
    <property type="entry name" value="Mur ligase, C-terminal domain"/>
    <property type="match status" value="1"/>
</dbReference>
<keyword evidence="21" id="KW-1185">Reference proteome</keyword>
<dbReference type="SUPFAM" id="SSF53244">
    <property type="entry name" value="MurD-like peptide ligases, peptide-binding domain"/>
    <property type="match status" value="1"/>
</dbReference>
<keyword evidence="6" id="KW-0963">Cytoplasm</keyword>
<comment type="catalytic activity">
    <reaction evidence="16 17">
        <text>(6S)-5,6,7,8-tetrahydrofolyl-(gamma-L-Glu)(n) + L-glutamate + ATP = (6S)-5,6,7,8-tetrahydrofolyl-(gamma-L-Glu)(n+1) + ADP + phosphate + H(+)</text>
        <dbReference type="Rhea" id="RHEA:10580"/>
        <dbReference type="Rhea" id="RHEA-COMP:14738"/>
        <dbReference type="Rhea" id="RHEA-COMP:14740"/>
        <dbReference type="ChEBI" id="CHEBI:15378"/>
        <dbReference type="ChEBI" id="CHEBI:29985"/>
        <dbReference type="ChEBI" id="CHEBI:30616"/>
        <dbReference type="ChEBI" id="CHEBI:43474"/>
        <dbReference type="ChEBI" id="CHEBI:141005"/>
        <dbReference type="ChEBI" id="CHEBI:456216"/>
        <dbReference type="EC" id="6.3.2.17"/>
    </reaction>
</comment>
<comment type="cofactor">
    <cofactor evidence="17">
        <name>a monovalent cation</name>
        <dbReference type="ChEBI" id="CHEBI:60242"/>
    </cofactor>
    <text evidence="17">A monovalent cation.</text>
</comment>
<evidence type="ECO:0000256" key="10">
    <source>
        <dbReference type="ARBA" id="ARBA00022741"/>
    </source>
</evidence>
<organism evidence="20 21">
    <name type="scientific">Wallemia hederae</name>
    <dbReference type="NCBI Taxonomy" id="1540922"/>
    <lineage>
        <taxon>Eukaryota</taxon>
        <taxon>Fungi</taxon>
        <taxon>Dikarya</taxon>
        <taxon>Basidiomycota</taxon>
        <taxon>Wallemiomycotina</taxon>
        <taxon>Wallemiomycetes</taxon>
        <taxon>Wallemiales</taxon>
        <taxon>Wallemiaceae</taxon>
        <taxon>Wallemia</taxon>
    </lineage>
</organism>
<evidence type="ECO:0000313" key="21">
    <source>
        <dbReference type="Proteomes" id="UP000310189"/>
    </source>
</evidence>
<keyword evidence="11" id="KW-0999">Mitochondrion inner membrane</keyword>
<evidence type="ECO:0000256" key="9">
    <source>
        <dbReference type="ARBA" id="ARBA00022723"/>
    </source>
</evidence>
<dbReference type="GO" id="GO:0046872">
    <property type="term" value="F:metal ion binding"/>
    <property type="evidence" value="ECO:0007669"/>
    <property type="project" value="UniProtKB-KW"/>
</dbReference>
<dbReference type="GO" id="GO:0005743">
    <property type="term" value="C:mitochondrial inner membrane"/>
    <property type="evidence" value="ECO:0007669"/>
    <property type="project" value="UniProtKB-SubCell"/>
</dbReference>
<evidence type="ECO:0000256" key="14">
    <source>
        <dbReference type="ARBA" id="ARBA00023128"/>
    </source>
</evidence>
<comment type="subcellular location">
    <subcellularLocation>
        <location evidence="3">Cytoplasm</location>
    </subcellularLocation>
    <subcellularLocation>
        <location evidence="1">Mitochondrion inner membrane</location>
    </subcellularLocation>
    <subcellularLocation>
        <location evidence="2">Mitochondrion matrix</location>
    </subcellularLocation>
</comment>
<evidence type="ECO:0000313" key="20">
    <source>
        <dbReference type="EMBL" id="TIA92747.1"/>
    </source>
</evidence>
<accession>A0A4T0FV04</accession>
<dbReference type="Proteomes" id="UP000310189">
    <property type="component" value="Unassembled WGS sequence"/>
</dbReference>
<dbReference type="PIRSF" id="PIRSF038895">
    <property type="entry name" value="FPGS"/>
    <property type="match status" value="1"/>
</dbReference>
<dbReference type="EMBL" id="SPNW01000005">
    <property type="protein sequence ID" value="TIA92747.1"/>
    <property type="molecule type" value="Genomic_DNA"/>
</dbReference>
<evidence type="ECO:0000256" key="4">
    <source>
        <dbReference type="ARBA" id="ARBA00005150"/>
    </source>
</evidence>
<feature type="binding site" evidence="19">
    <location>
        <position position="198"/>
    </location>
    <ligand>
        <name>Mg(2+)</name>
        <dbReference type="ChEBI" id="CHEBI:18420"/>
        <label>1</label>
    </ligand>
</feature>
<evidence type="ECO:0000256" key="1">
    <source>
        <dbReference type="ARBA" id="ARBA00004273"/>
    </source>
</evidence>
<dbReference type="InterPro" id="IPR036615">
    <property type="entry name" value="Mur_ligase_C_dom_sf"/>
</dbReference>
<proteinExistence type="inferred from homology"/>
<dbReference type="GO" id="GO:0006730">
    <property type="term" value="P:one-carbon metabolic process"/>
    <property type="evidence" value="ECO:0007669"/>
    <property type="project" value="UniProtKB-KW"/>
</dbReference>
<evidence type="ECO:0000256" key="2">
    <source>
        <dbReference type="ARBA" id="ARBA00004305"/>
    </source>
</evidence>
<dbReference type="EC" id="6.3.2.17" evidence="17"/>
<comment type="function">
    <text evidence="17">Catalyzes conversion of folates to polyglutamate derivatives allowing concentration of folate compounds in the cell and the intracellular retention of these cofactors, which are important substrates for most of the folate-dependent enzymes that are involved in one-carbon transfer reactions involved in purine, pyrimidine and amino acid synthesis.</text>
</comment>
<evidence type="ECO:0000256" key="11">
    <source>
        <dbReference type="ARBA" id="ARBA00022792"/>
    </source>
</evidence>
<feature type="binding site" evidence="18">
    <location>
        <position position="322"/>
    </location>
    <ligand>
        <name>ATP</name>
        <dbReference type="ChEBI" id="CHEBI:30616"/>
    </ligand>
</feature>
<protein>
    <recommendedName>
        <fullName evidence="17">Folylpolyglutamate synthase</fullName>
        <ecNumber evidence="17">6.3.2.17</ecNumber>
    </recommendedName>
    <alternativeName>
        <fullName evidence="17">Folylpoly-gamma-glutamate synthetase</fullName>
    </alternativeName>
    <alternativeName>
        <fullName evidence="17">Tetrahydrofolylpolyglutamate synthase</fullName>
    </alternativeName>
</protein>
<keyword evidence="14" id="KW-0496">Mitochondrion</keyword>
<keyword evidence="15" id="KW-0472">Membrane</keyword>
<evidence type="ECO:0000256" key="16">
    <source>
        <dbReference type="ARBA" id="ARBA00047493"/>
    </source>
</evidence>
<keyword evidence="8 17" id="KW-0436">Ligase</keyword>
<comment type="similarity">
    <text evidence="5 17">Belongs to the folylpolyglutamate synthase family.</text>
</comment>
<comment type="caution">
    <text evidence="20">The sequence shown here is derived from an EMBL/GenBank/DDBJ whole genome shotgun (WGS) entry which is preliminary data.</text>
</comment>
<evidence type="ECO:0000256" key="5">
    <source>
        <dbReference type="ARBA" id="ARBA00008276"/>
    </source>
</evidence>
<evidence type="ECO:0000256" key="17">
    <source>
        <dbReference type="PIRNR" id="PIRNR038895"/>
    </source>
</evidence>
<dbReference type="OrthoDB" id="5212574at2759"/>
<evidence type="ECO:0000256" key="15">
    <source>
        <dbReference type="ARBA" id="ARBA00023136"/>
    </source>
</evidence>
<dbReference type="PANTHER" id="PTHR11136">
    <property type="entry name" value="FOLYLPOLYGLUTAMATE SYNTHASE-RELATED"/>
    <property type="match status" value="1"/>
</dbReference>
<dbReference type="SUPFAM" id="SSF53623">
    <property type="entry name" value="MurD-like peptide ligases, catalytic domain"/>
    <property type="match status" value="1"/>
</dbReference>
<dbReference type="InterPro" id="IPR023600">
    <property type="entry name" value="Folylpolyglutamate_synth_euk"/>
</dbReference>
<dbReference type="GO" id="GO:0004326">
    <property type="term" value="F:tetrahydrofolylpolyglutamate synthase activity"/>
    <property type="evidence" value="ECO:0007669"/>
    <property type="project" value="UniProtKB-EC"/>
</dbReference>
<evidence type="ECO:0000256" key="6">
    <source>
        <dbReference type="ARBA" id="ARBA00022490"/>
    </source>
</evidence>
<evidence type="ECO:0000256" key="3">
    <source>
        <dbReference type="ARBA" id="ARBA00004496"/>
    </source>
</evidence>
<dbReference type="UniPathway" id="UPA00850"/>
<reference evidence="20 21" key="1">
    <citation type="submission" date="2019-03" db="EMBL/GenBank/DDBJ databases">
        <title>Sequencing 23 genomes of Wallemia ichthyophaga.</title>
        <authorList>
            <person name="Gostincar C."/>
        </authorList>
    </citation>
    <scope>NUCLEOTIDE SEQUENCE [LARGE SCALE GENOMIC DNA]</scope>
    <source>
        <strain evidence="20 21">EXF-5753</strain>
    </source>
</reference>
<dbReference type="InterPro" id="IPR036565">
    <property type="entry name" value="Mur-like_cat_sf"/>
</dbReference>
<feature type="binding site" evidence="19">
    <location>
        <position position="170"/>
    </location>
    <ligand>
        <name>Mg(2+)</name>
        <dbReference type="ChEBI" id="CHEBI:18420"/>
        <label>1</label>
    </ligand>
</feature>
<keyword evidence="10 18" id="KW-0547">Nucleotide-binding</keyword>
<evidence type="ECO:0000256" key="19">
    <source>
        <dbReference type="PIRSR" id="PIRSR038895-2"/>
    </source>
</evidence>
<feature type="binding site" evidence="18">
    <location>
        <position position="339"/>
    </location>
    <ligand>
        <name>ATP</name>
        <dbReference type="ChEBI" id="CHEBI:30616"/>
    </ligand>
</feature>
<dbReference type="AlphaFoldDB" id="A0A4T0FV04"/>
<evidence type="ECO:0000256" key="8">
    <source>
        <dbReference type="ARBA" id="ARBA00022598"/>
    </source>
</evidence>
<dbReference type="PROSITE" id="PS01012">
    <property type="entry name" value="FOLYLPOLYGLU_SYNT_2"/>
    <property type="match status" value="1"/>
</dbReference>
<dbReference type="InterPro" id="IPR001645">
    <property type="entry name" value="Folylpolyglutamate_synth"/>
</dbReference>
<dbReference type="InterPro" id="IPR018109">
    <property type="entry name" value="Folylpolyglutamate_synth_CS"/>
</dbReference>
<dbReference type="PANTHER" id="PTHR11136:SF5">
    <property type="entry name" value="FOLYLPOLYGLUTAMATE SYNTHASE, MITOCHONDRIAL"/>
    <property type="match status" value="1"/>
</dbReference>
<gene>
    <name evidence="20" type="ORF">E3P99_00493</name>
</gene>
<dbReference type="Gene3D" id="3.40.1190.10">
    <property type="entry name" value="Mur-like, catalytic domain"/>
    <property type="match status" value="1"/>
</dbReference>
<name>A0A4T0FV04_9BASI</name>
<evidence type="ECO:0000256" key="7">
    <source>
        <dbReference type="ARBA" id="ARBA00022563"/>
    </source>
</evidence>
<dbReference type="NCBIfam" id="TIGR01499">
    <property type="entry name" value="folC"/>
    <property type="match status" value="1"/>
</dbReference>
<evidence type="ECO:0000256" key="13">
    <source>
        <dbReference type="ARBA" id="ARBA00022842"/>
    </source>
</evidence>
<comment type="pathway">
    <text evidence="4 17">Cofactor biosynthesis; tetrahydrofolylpolyglutamate biosynthesis.</text>
</comment>
<keyword evidence="9 19" id="KW-0479">Metal-binding</keyword>
<sequence length="510" mass="55927">MKTKTYQQAIECLNSLQSNAATIAASQSASASASRRSQTLHDMELYLSKMGYKPSDLNRLNVLHITGTKGKGSTTAFVSSLLQSLNGDARIGLYTSPHLVAVRERIRINGQPLTEERFTQYFFDVWNSLDSELITKEGDKLPPKPAYFRFMTLMAFHTFLKEDVDATVLEVGIGGTLDCTNIVPGPTVAAVSSLGLDHTALLGNSIREIAQNKGGIYKQGATAISVPQPQDGLEVLRTCAESVQAPFSVVDTSTNFNDVQLGLKGHHQILNARLAVQVVKAFVSSTRNDKYAHWKQTLENHDWKVLPEIFKHGLANARWPGRCQTVHDPRRASTTWYLDGSHTTDSLVACMNWFGEVLNKSSTPSTSSKPHRYLIFNCTKGRSATELLSVIVDSLKSVTNSHADSIFDTVIFCTNVTYTSGQFASDLTSVNVDVKALQELNVQHELKSVWHNLLPHMRDDRVKVLPSIEAAVKCIDEDAGSSQEKEVLVCGSLHLVGGVIEVAQLADVAL</sequence>
<keyword evidence="12 18" id="KW-0067">ATP-binding</keyword>
<dbReference type="GO" id="GO:0005829">
    <property type="term" value="C:cytosol"/>
    <property type="evidence" value="ECO:0007669"/>
    <property type="project" value="TreeGrafter"/>
</dbReference>
<keyword evidence="13 19" id="KW-0460">Magnesium</keyword>
<dbReference type="PROSITE" id="PS01011">
    <property type="entry name" value="FOLYLPOLYGLU_SYNT_1"/>
    <property type="match status" value="1"/>
</dbReference>